<evidence type="ECO:0000313" key="3">
    <source>
        <dbReference type="Proteomes" id="UP000198964"/>
    </source>
</evidence>
<evidence type="ECO:0000256" key="1">
    <source>
        <dbReference type="SAM" id="Phobius"/>
    </source>
</evidence>
<evidence type="ECO:0000313" key="2">
    <source>
        <dbReference type="EMBL" id="SFE98762.1"/>
    </source>
</evidence>
<reference evidence="2 3" key="1">
    <citation type="submission" date="2016-10" db="EMBL/GenBank/DDBJ databases">
        <authorList>
            <person name="de Groot N.N."/>
        </authorList>
    </citation>
    <scope>NUCLEOTIDE SEQUENCE [LARGE SCALE GENOMIC DNA]</scope>
    <source>
        <strain evidence="2 3">CGMCC 1.9156</strain>
    </source>
</reference>
<dbReference type="STRING" id="655355.SAMN05216283_102313"/>
<sequence>MGDILGDSYFLLYLILVFLFYSADIVITLFCCLFCRVLDKWSSKLWVQVAPPKRGR</sequence>
<keyword evidence="3" id="KW-1185">Reference proteome</keyword>
<dbReference type="EMBL" id="FONW01000002">
    <property type="protein sequence ID" value="SFE98762.1"/>
    <property type="molecule type" value="Genomic_DNA"/>
</dbReference>
<proteinExistence type="predicted"/>
<organism evidence="2 3">
    <name type="scientific">Sunxiuqinia elliptica</name>
    <dbReference type="NCBI Taxonomy" id="655355"/>
    <lineage>
        <taxon>Bacteria</taxon>
        <taxon>Pseudomonadati</taxon>
        <taxon>Bacteroidota</taxon>
        <taxon>Bacteroidia</taxon>
        <taxon>Marinilabiliales</taxon>
        <taxon>Prolixibacteraceae</taxon>
        <taxon>Sunxiuqinia</taxon>
    </lineage>
</organism>
<protein>
    <submittedName>
        <fullName evidence="2">Uncharacterized protein</fullName>
    </submittedName>
</protein>
<keyword evidence="1" id="KW-0812">Transmembrane</keyword>
<gene>
    <name evidence="2" type="ORF">SAMN05216283_102313</name>
</gene>
<dbReference type="AlphaFoldDB" id="A0A1I2F069"/>
<feature type="transmembrane region" description="Helical" evidence="1">
    <location>
        <begin position="12"/>
        <end position="35"/>
    </location>
</feature>
<name>A0A1I2F069_9BACT</name>
<keyword evidence="1" id="KW-0472">Membrane</keyword>
<dbReference type="Proteomes" id="UP000198964">
    <property type="component" value="Unassembled WGS sequence"/>
</dbReference>
<accession>A0A1I2F069</accession>
<keyword evidence="1" id="KW-1133">Transmembrane helix</keyword>